<dbReference type="SFLD" id="SFLDS00029">
    <property type="entry name" value="Radical_SAM"/>
    <property type="match status" value="1"/>
</dbReference>
<dbReference type="Proteomes" id="UP000651085">
    <property type="component" value="Unassembled WGS sequence"/>
</dbReference>
<keyword evidence="6 8" id="KW-0411">Iron-sulfur</keyword>
<sequence>MRKINEIFYSLQGEGYHTGTPAVFIRFSGCNLKCGFCDTRHEDGRMMGDEEILDEVGKYPARMVILTGGEPSLWIDEPFIDLLHKAGKYVCIETNGTHFLPTGIDWVTCSPKQGTKLVLTRMNEVKVVYEGQNIDVYESLPAEHFFLQPCSCSNTREVVDCVMRHPKWRLSLQTHKLINIE</sequence>
<keyword evidence="3 8" id="KW-0479">Metal-binding</keyword>
<dbReference type="Pfam" id="PF04055">
    <property type="entry name" value="Radical_SAM"/>
    <property type="match status" value="1"/>
</dbReference>
<comment type="catalytic activity">
    <reaction evidence="8">
        <text>6-carboxy-5,6,7,8-tetrahydropterin + H(+) = 7-carboxy-7-carbaguanine + NH4(+)</text>
        <dbReference type="Rhea" id="RHEA:27974"/>
        <dbReference type="ChEBI" id="CHEBI:15378"/>
        <dbReference type="ChEBI" id="CHEBI:28938"/>
        <dbReference type="ChEBI" id="CHEBI:61032"/>
        <dbReference type="ChEBI" id="CHEBI:61036"/>
        <dbReference type="EC" id="4.3.99.3"/>
    </reaction>
</comment>
<dbReference type="PROSITE" id="PS51918">
    <property type="entry name" value="RADICAL_SAM"/>
    <property type="match status" value="1"/>
</dbReference>
<dbReference type="GO" id="GO:1904047">
    <property type="term" value="F:S-adenosyl-L-methionine binding"/>
    <property type="evidence" value="ECO:0007669"/>
    <property type="project" value="UniProtKB-UniRule"/>
</dbReference>
<dbReference type="GO" id="GO:0016840">
    <property type="term" value="F:carbon-nitrogen lyase activity"/>
    <property type="evidence" value="ECO:0007669"/>
    <property type="project" value="UniProtKB-UniRule"/>
</dbReference>
<dbReference type="HAMAP" id="MF_00917">
    <property type="entry name" value="QueE"/>
    <property type="match status" value="1"/>
</dbReference>
<comment type="subunit">
    <text evidence="8">Homodimer.</text>
</comment>
<evidence type="ECO:0000256" key="3">
    <source>
        <dbReference type="ARBA" id="ARBA00022723"/>
    </source>
</evidence>
<dbReference type="AlphaFoldDB" id="A0A926F0G2"/>
<dbReference type="EC" id="4.3.99.3" evidence="8"/>
<name>A0A926F0G2_9BACT</name>
<keyword evidence="8" id="KW-0671">Queuosine biosynthesis</keyword>
<keyword evidence="7 8" id="KW-0456">Lyase</keyword>
<feature type="binding site" evidence="8">
    <location>
        <position position="69"/>
    </location>
    <ligand>
        <name>S-adenosyl-L-methionine</name>
        <dbReference type="ChEBI" id="CHEBI:59789"/>
    </ligand>
</feature>
<dbReference type="CDD" id="cd01335">
    <property type="entry name" value="Radical_SAM"/>
    <property type="match status" value="1"/>
</dbReference>
<feature type="binding site" evidence="8">
    <location>
        <begin position="110"/>
        <end position="112"/>
    </location>
    <ligand>
        <name>S-adenosyl-L-methionine</name>
        <dbReference type="ChEBI" id="CHEBI:59789"/>
    </ligand>
</feature>
<feature type="binding site" evidence="8">
    <location>
        <position position="37"/>
    </location>
    <ligand>
        <name>[4Fe-4S] cluster</name>
        <dbReference type="ChEBI" id="CHEBI:49883"/>
        <note>4Fe-4S-S-AdoMet</note>
    </ligand>
</feature>
<dbReference type="SUPFAM" id="SSF102114">
    <property type="entry name" value="Radical SAM enzymes"/>
    <property type="match status" value="1"/>
</dbReference>
<dbReference type="InterPro" id="IPR058240">
    <property type="entry name" value="rSAM_sf"/>
</dbReference>
<keyword evidence="5 8" id="KW-0408">Iron</keyword>
<keyword evidence="11" id="KW-1185">Reference proteome</keyword>
<dbReference type="InterPro" id="IPR013785">
    <property type="entry name" value="Aldolase_TIM"/>
</dbReference>
<feature type="binding site" evidence="8">
    <location>
        <position position="67"/>
    </location>
    <ligand>
        <name>substrate</name>
    </ligand>
</feature>
<keyword evidence="2 8" id="KW-0949">S-adenosyl-L-methionine</keyword>
<evidence type="ECO:0000259" key="9">
    <source>
        <dbReference type="PROSITE" id="PS51918"/>
    </source>
</evidence>
<dbReference type="PANTHER" id="PTHR42836">
    <property type="entry name" value="7-CARBOXY-7-DEAZAGUANINE SYNTHASE"/>
    <property type="match status" value="1"/>
</dbReference>
<dbReference type="RefSeq" id="WP_262432990.1">
    <property type="nucleotide sequence ID" value="NZ_JACRTF010000001.1"/>
</dbReference>
<accession>A0A926F0G2</accession>
<dbReference type="EMBL" id="JACRTF010000001">
    <property type="protein sequence ID" value="MBC8591770.1"/>
    <property type="molecule type" value="Genomic_DNA"/>
</dbReference>
<keyword evidence="1 8" id="KW-0004">4Fe-4S</keyword>
<dbReference type="Gene3D" id="3.20.20.70">
    <property type="entry name" value="Aldolase class I"/>
    <property type="match status" value="1"/>
</dbReference>
<evidence type="ECO:0000256" key="6">
    <source>
        <dbReference type="ARBA" id="ARBA00023014"/>
    </source>
</evidence>
<feature type="binding site" evidence="8">
    <location>
        <begin position="11"/>
        <end position="13"/>
    </location>
    <ligand>
        <name>substrate</name>
    </ligand>
</feature>
<evidence type="ECO:0000256" key="2">
    <source>
        <dbReference type="ARBA" id="ARBA00022691"/>
    </source>
</evidence>
<feature type="binding site" evidence="8">
    <location>
        <position position="30"/>
    </location>
    <ligand>
        <name>[4Fe-4S] cluster</name>
        <dbReference type="ChEBI" id="CHEBI:49883"/>
        <note>4Fe-4S-S-AdoMet</note>
    </ligand>
</feature>
<dbReference type="InterPro" id="IPR024924">
    <property type="entry name" value="7-CO-7-deazaguanine_synth-like"/>
</dbReference>
<comment type="caution">
    <text evidence="8">Lacks conserved residue(s) required for the propagation of feature annotation.</text>
</comment>
<dbReference type="GO" id="GO:0008616">
    <property type="term" value="P:tRNA queuosine(34) biosynthetic process"/>
    <property type="evidence" value="ECO:0007669"/>
    <property type="project" value="UniProtKB-UniRule"/>
</dbReference>
<evidence type="ECO:0000256" key="7">
    <source>
        <dbReference type="ARBA" id="ARBA00023239"/>
    </source>
</evidence>
<comment type="function">
    <text evidence="8">Catalyzes the complex heterocyclic radical-mediated conversion of 6-carboxy-5,6,7,8-tetrahydropterin (CPH4) to 7-carboxy-7-deazaguanine (CDG), a step common to the biosynthetic pathways of all 7-deazapurine-containing compounds.</text>
</comment>
<comment type="cofactor">
    <cofactor evidence="8">
        <name>[4Fe-4S] cluster</name>
        <dbReference type="ChEBI" id="CHEBI:49883"/>
    </cofactor>
    <text evidence="8">Binds 1 [4Fe-4S] cluster. The cluster is coordinated with 3 cysteines and an exchangeable S-adenosyl-L-methionine.</text>
</comment>
<dbReference type="GO" id="GO:0051539">
    <property type="term" value="F:4 iron, 4 sulfur cluster binding"/>
    <property type="evidence" value="ECO:0007669"/>
    <property type="project" value="UniProtKB-UniRule"/>
</dbReference>
<feature type="binding site" evidence="8">
    <location>
        <begin position="36"/>
        <end position="38"/>
    </location>
    <ligand>
        <name>S-adenosyl-L-methionine</name>
        <dbReference type="ChEBI" id="CHEBI:59789"/>
    </ligand>
</feature>
<feature type="binding site" evidence="8">
    <location>
        <position position="34"/>
    </location>
    <ligand>
        <name>[4Fe-4S] cluster</name>
        <dbReference type="ChEBI" id="CHEBI:49883"/>
        <note>4Fe-4S-S-AdoMet</note>
    </ligand>
</feature>
<organism evidence="10 11">
    <name type="scientific">Jilunia laotingensis</name>
    <dbReference type="NCBI Taxonomy" id="2763675"/>
    <lineage>
        <taxon>Bacteria</taxon>
        <taxon>Pseudomonadati</taxon>
        <taxon>Bacteroidota</taxon>
        <taxon>Bacteroidia</taxon>
        <taxon>Bacteroidales</taxon>
        <taxon>Bacteroidaceae</taxon>
        <taxon>Jilunia</taxon>
    </lineage>
</organism>
<evidence type="ECO:0000256" key="8">
    <source>
        <dbReference type="HAMAP-Rule" id="MF_00917"/>
    </source>
</evidence>
<protein>
    <recommendedName>
        <fullName evidence="8">7-carboxy-7-deazaguanine synthase</fullName>
        <shortName evidence="8">CDG synthase</shortName>
        <ecNumber evidence="8">4.3.99.3</ecNumber>
    </recommendedName>
    <alternativeName>
        <fullName evidence="8">Queuosine biosynthesis protein QueE</fullName>
    </alternativeName>
</protein>
<reference evidence="10" key="1">
    <citation type="submission" date="2020-08" db="EMBL/GenBank/DDBJ databases">
        <title>Genome public.</title>
        <authorList>
            <person name="Liu C."/>
            <person name="Sun Q."/>
        </authorList>
    </citation>
    <scope>NUCLEOTIDE SEQUENCE</scope>
    <source>
        <strain evidence="10">N12</strain>
    </source>
</reference>
<feature type="binding site" evidence="8">
    <location>
        <position position="26"/>
    </location>
    <ligand>
        <name>substrate</name>
    </ligand>
</feature>
<comment type="cofactor">
    <cofactor evidence="8">
        <name>S-adenosyl-L-methionine</name>
        <dbReference type="ChEBI" id="CHEBI:59789"/>
    </cofactor>
    <text evidence="8">Binds 1 S-adenosyl-L-methionine per subunit.</text>
</comment>
<keyword evidence="4 8" id="KW-0460">Magnesium</keyword>
<comment type="pathway">
    <text evidence="8">Purine metabolism; 7-cyano-7-deazaguanine biosynthesis.</text>
</comment>
<proteinExistence type="inferred from homology"/>
<evidence type="ECO:0000313" key="11">
    <source>
        <dbReference type="Proteomes" id="UP000651085"/>
    </source>
</evidence>
<evidence type="ECO:0000256" key="4">
    <source>
        <dbReference type="ARBA" id="ARBA00022842"/>
    </source>
</evidence>
<dbReference type="PIRSF" id="PIRSF000370">
    <property type="entry name" value="QueE"/>
    <property type="match status" value="1"/>
</dbReference>
<dbReference type="InterPro" id="IPR007197">
    <property type="entry name" value="rSAM"/>
</dbReference>
<gene>
    <name evidence="8" type="primary">queE</name>
    <name evidence="10" type="ORF">H8744_00660</name>
</gene>
<comment type="caution">
    <text evidence="10">The sequence shown here is derived from an EMBL/GenBank/DDBJ whole genome shotgun (WGS) entry which is preliminary data.</text>
</comment>
<comment type="cofactor">
    <cofactor evidence="8">
        <name>Mg(2+)</name>
        <dbReference type="ChEBI" id="CHEBI:18420"/>
    </cofactor>
</comment>
<feature type="binding site" evidence="8">
    <location>
        <position position="39"/>
    </location>
    <ligand>
        <name>Mg(2+)</name>
        <dbReference type="ChEBI" id="CHEBI:18420"/>
    </ligand>
</feature>
<dbReference type="PANTHER" id="PTHR42836:SF1">
    <property type="entry name" value="7-CARBOXY-7-DEAZAGUANINE SYNTHASE"/>
    <property type="match status" value="1"/>
</dbReference>
<evidence type="ECO:0000313" key="10">
    <source>
        <dbReference type="EMBL" id="MBC8591770.1"/>
    </source>
</evidence>
<evidence type="ECO:0000256" key="1">
    <source>
        <dbReference type="ARBA" id="ARBA00022485"/>
    </source>
</evidence>
<dbReference type="GO" id="GO:0000287">
    <property type="term" value="F:magnesium ion binding"/>
    <property type="evidence" value="ECO:0007669"/>
    <property type="project" value="UniProtKB-UniRule"/>
</dbReference>
<feature type="domain" description="Radical SAM core" evidence="9">
    <location>
        <begin position="17"/>
        <end position="181"/>
    </location>
</feature>
<evidence type="ECO:0000256" key="5">
    <source>
        <dbReference type="ARBA" id="ARBA00023004"/>
    </source>
</evidence>
<comment type="similarity">
    <text evidence="8">Belongs to the radical SAM superfamily. 7-carboxy-7-deazaguanine synthase family.</text>
</comment>